<evidence type="ECO:0000313" key="1">
    <source>
        <dbReference type="EMBL" id="OEG21134.1"/>
    </source>
</evidence>
<sequence length="72" mass="8380">MLHRADDEQGLANEVREVTVQKRQLLQIRKNKHQHQTKKSKCNAFTLKQVTHKVARKTIFSGGDKNANKRSR</sequence>
<proteinExistence type="predicted"/>
<protein>
    <submittedName>
        <fullName evidence="1">Uncharacterized protein</fullName>
    </submittedName>
</protein>
<dbReference type="EMBL" id="MIKC01000041">
    <property type="protein sequence ID" value="OEG21134.1"/>
    <property type="molecule type" value="Genomic_DNA"/>
</dbReference>
<accession>A0A1E5H8A0</accession>
<comment type="caution">
    <text evidence="1">The sequence shown here is derived from an EMBL/GenBank/DDBJ whole genome shotgun (WGS) entry which is preliminary data.</text>
</comment>
<keyword evidence="2" id="KW-1185">Reference proteome</keyword>
<reference evidence="2" key="1">
    <citation type="submission" date="2016-09" db="EMBL/GenBank/DDBJ databases">
        <authorList>
            <person name="Gulvik C.A."/>
        </authorList>
    </citation>
    <scope>NUCLEOTIDE SEQUENCE [LARGE SCALE GENOMIC DNA]</scope>
    <source>
        <strain evidence="2">LMG 26676</strain>
    </source>
</reference>
<organism evidence="1 2">
    <name type="scientific">Enterococcus ureilyticus</name>
    <dbReference type="NCBI Taxonomy" id="1131292"/>
    <lineage>
        <taxon>Bacteria</taxon>
        <taxon>Bacillati</taxon>
        <taxon>Bacillota</taxon>
        <taxon>Bacilli</taxon>
        <taxon>Lactobacillales</taxon>
        <taxon>Enterococcaceae</taxon>
        <taxon>Enterococcus</taxon>
    </lineage>
</organism>
<name>A0A1E5H8A0_9ENTE</name>
<evidence type="ECO:0000313" key="2">
    <source>
        <dbReference type="Proteomes" id="UP000094469"/>
    </source>
</evidence>
<dbReference type="Proteomes" id="UP000094469">
    <property type="component" value="Unassembled WGS sequence"/>
</dbReference>
<dbReference type="STRING" id="1131292.BCR24_08615"/>
<dbReference type="AlphaFoldDB" id="A0A1E5H8A0"/>
<gene>
    <name evidence="1" type="ORF">BCR24_08615</name>
</gene>